<protein>
    <submittedName>
        <fullName evidence="1">Reverse transcriptase</fullName>
    </submittedName>
</protein>
<accession>A0A5B6VUE3</accession>
<dbReference type="GO" id="GO:0003964">
    <property type="term" value="F:RNA-directed DNA polymerase activity"/>
    <property type="evidence" value="ECO:0007669"/>
    <property type="project" value="UniProtKB-KW"/>
</dbReference>
<dbReference type="Gene3D" id="3.60.10.10">
    <property type="entry name" value="Endonuclease/exonuclease/phosphatase"/>
    <property type="match status" value="1"/>
</dbReference>
<dbReference type="InterPro" id="IPR036691">
    <property type="entry name" value="Endo/exonu/phosph_ase_sf"/>
</dbReference>
<dbReference type="OrthoDB" id="1001815at2759"/>
<dbReference type="PANTHER" id="PTHR35218:SF9">
    <property type="entry name" value="ENDONUCLEASE_EXONUCLEASE_PHOSPHATASE DOMAIN-CONTAINING PROTEIN"/>
    <property type="match status" value="1"/>
</dbReference>
<keyword evidence="1" id="KW-0548">Nucleotidyltransferase</keyword>
<dbReference type="PANTHER" id="PTHR35218">
    <property type="entry name" value="RNASE H DOMAIN-CONTAINING PROTEIN"/>
    <property type="match status" value="1"/>
</dbReference>
<evidence type="ECO:0000313" key="1">
    <source>
        <dbReference type="EMBL" id="KAA3472638.1"/>
    </source>
</evidence>
<dbReference type="EMBL" id="SMMG02000005">
    <property type="protein sequence ID" value="KAA3472638.1"/>
    <property type="molecule type" value="Genomic_DNA"/>
</dbReference>
<name>A0A5B6VUE3_9ROSI</name>
<dbReference type="Proteomes" id="UP000325315">
    <property type="component" value="Unassembled WGS sequence"/>
</dbReference>
<reference evidence="2" key="1">
    <citation type="journal article" date="2019" name="Plant Biotechnol. J.">
        <title>Genome sequencing of the Australian wild diploid species Gossypium australe highlights disease resistance and delayed gland morphogenesis.</title>
        <authorList>
            <person name="Cai Y."/>
            <person name="Cai X."/>
            <person name="Wang Q."/>
            <person name="Wang P."/>
            <person name="Zhang Y."/>
            <person name="Cai C."/>
            <person name="Xu Y."/>
            <person name="Wang K."/>
            <person name="Zhou Z."/>
            <person name="Wang C."/>
            <person name="Geng S."/>
            <person name="Li B."/>
            <person name="Dong Q."/>
            <person name="Hou Y."/>
            <person name="Wang H."/>
            <person name="Ai P."/>
            <person name="Liu Z."/>
            <person name="Yi F."/>
            <person name="Sun M."/>
            <person name="An G."/>
            <person name="Cheng J."/>
            <person name="Zhang Y."/>
            <person name="Shi Q."/>
            <person name="Xie Y."/>
            <person name="Shi X."/>
            <person name="Chang Y."/>
            <person name="Huang F."/>
            <person name="Chen Y."/>
            <person name="Hong S."/>
            <person name="Mi L."/>
            <person name="Sun Q."/>
            <person name="Zhang L."/>
            <person name="Zhou B."/>
            <person name="Peng R."/>
            <person name="Zhang X."/>
            <person name="Liu F."/>
        </authorList>
    </citation>
    <scope>NUCLEOTIDE SEQUENCE [LARGE SCALE GENOMIC DNA]</scope>
    <source>
        <strain evidence="2">cv. PA1801</strain>
    </source>
</reference>
<organism evidence="1 2">
    <name type="scientific">Gossypium australe</name>
    <dbReference type="NCBI Taxonomy" id="47621"/>
    <lineage>
        <taxon>Eukaryota</taxon>
        <taxon>Viridiplantae</taxon>
        <taxon>Streptophyta</taxon>
        <taxon>Embryophyta</taxon>
        <taxon>Tracheophyta</taxon>
        <taxon>Spermatophyta</taxon>
        <taxon>Magnoliopsida</taxon>
        <taxon>eudicotyledons</taxon>
        <taxon>Gunneridae</taxon>
        <taxon>Pentapetalae</taxon>
        <taxon>rosids</taxon>
        <taxon>malvids</taxon>
        <taxon>Malvales</taxon>
        <taxon>Malvaceae</taxon>
        <taxon>Malvoideae</taxon>
        <taxon>Gossypium</taxon>
    </lineage>
</organism>
<comment type="caution">
    <text evidence="1">The sequence shown here is derived from an EMBL/GenBank/DDBJ whole genome shotgun (WGS) entry which is preliminary data.</text>
</comment>
<sequence>MKILSWNVRGLGKSRTMRCLKNKLRHIQPQILFLMETKVTSKRMESIRRRCGFTNGIDVDAVGSRGSKRRIEQKYGDLRGFMESQLNVTEGSRGSY</sequence>
<proteinExistence type="predicted"/>
<keyword evidence="1" id="KW-0808">Transferase</keyword>
<dbReference type="SUPFAM" id="SSF56219">
    <property type="entry name" value="DNase I-like"/>
    <property type="match status" value="1"/>
</dbReference>
<evidence type="ECO:0000313" key="2">
    <source>
        <dbReference type="Proteomes" id="UP000325315"/>
    </source>
</evidence>
<dbReference type="AlphaFoldDB" id="A0A5B6VUE3"/>
<keyword evidence="2" id="KW-1185">Reference proteome</keyword>
<gene>
    <name evidence="1" type="ORF">EPI10_023105</name>
</gene>
<keyword evidence="1" id="KW-0695">RNA-directed DNA polymerase</keyword>